<dbReference type="Pfam" id="PF09374">
    <property type="entry name" value="PG_binding_3"/>
    <property type="match status" value="1"/>
</dbReference>
<gene>
    <name evidence="3" type="ORF">H8L47_25035</name>
</gene>
<sequence>MNNFNTCIAPILKNEGGTSNHPLDAGKLTRFGISQRSYPKLDIAALTAEQAKALYKRDFWDANQLDQFPLVVAFEFFDCAVNCGAGTAARLLQRAVGVAEDGIIGPITLAAVGKFNADKLLKRMLAHRIKFYTKLSNWPTFGAGWVNRLANNALWETDHV</sequence>
<reference evidence="3 4" key="1">
    <citation type="submission" date="2020-08" db="EMBL/GenBank/DDBJ databases">
        <title>Novel species isolated from subtropical streams in China.</title>
        <authorList>
            <person name="Lu H."/>
        </authorList>
    </citation>
    <scope>NUCLEOTIDE SEQUENCE [LARGE SCALE GENOMIC DNA]</scope>
    <source>
        <strain evidence="3 4">NL8W</strain>
    </source>
</reference>
<keyword evidence="4" id="KW-1185">Reference proteome</keyword>
<dbReference type="Gene3D" id="1.20.141.10">
    <property type="entry name" value="Chitosanase, subunit A, domain 1"/>
    <property type="match status" value="1"/>
</dbReference>
<dbReference type="SUPFAM" id="SSF53955">
    <property type="entry name" value="Lysozyme-like"/>
    <property type="match status" value="1"/>
</dbReference>
<keyword evidence="3" id="KW-0378">Hydrolase</keyword>
<feature type="domain" description="TtsA-like Glycoside hydrolase family 108" evidence="1">
    <location>
        <begin position="10"/>
        <end position="84"/>
    </location>
</feature>
<name>A0ABR6ZGZ3_9BURK</name>
<dbReference type="InterPro" id="IPR008565">
    <property type="entry name" value="TtsA-like_GH18_dom"/>
</dbReference>
<dbReference type="EMBL" id="JACOFX010000020">
    <property type="protein sequence ID" value="MBC3910841.1"/>
    <property type="molecule type" value="Genomic_DNA"/>
</dbReference>
<protein>
    <submittedName>
        <fullName evidence="3">Glycoside hydrolase family 108 protein</fullName>
    </submittedName>
</protein>
<proteinExistence type="predicted"/>
<dbReference type="RefSeq" id="WP_186956412.1">
    <property type="nucleotide sequence ID" value="NZ_JACOFX010000020.1"/>
</dbReference>
<evidence type="ECO:0000313" key="4">
    <source>
        <dbReference type="Proteomes" id="UP000646911"/>
    </source>
</evidence>
<evidence type="ECO:0000313" key="3">
    <source>
        <dbReference type="EMBL" id="MBC3910841.1"/>
    </source>
</evidence>
<evidence type="ECO:0000259" key="2">
    <source>
        <dbReference type="Pfam" id="PF09374"/>
    </source>
</evidence>
<dbReference type="GO" id="GO:0016787">
    <property type="term" value="F:hydrolase activity"/>
    <property type="evidence" value="ECO:0007669"/>
    <property type="project" value="UniProtKB-KW"/>
</dbReference>
<dbReference type="InterPro" id="IPR018537">
    <property type="entry name" value="Peptidoglycan-bd_3"/>
</dbReference>
<feature type="domain" description="Peptidoglycan binding" evidence="2">
    <location>
        <begin position="88"/>
        <end position="149"/>
    </location>
</feature>
<organism evidence="3 4">
    <name type="scientific">Undibacterium umbellatum</name>
    <dbReference type="NCBI Taxonomy" id="2762300"/>
    <lineage>
        <taxon>Bacteria</taxon>
        <taxon>Pseudomonadati</taxon>
        <taxon>Pseudomonadota</taxon>
        <taxon>Betaproteobacteria</taxon>
        <taxon>Burkholderiales</taxon>
        <taxon>Oxalobacteraceae</taxon>
        <taxon>Undibacterium</taxon>
    </lineage>
</organism>
<dbReference type="Proteomes" id="UP000646911">
    <property type="component" value="Unassembled WGS sequence"/>
</dbReference>
<dbReference type="CDD" id="cd13926">
    <property type="entry name" value="N-acetylmuramidase_GH108"/>
    <property type="match status" value="1"/>
</dbReference>
<comment type="caution">
    <text evidence="3">The sequence shown here is derived from an EMBL/GenBank/DDBJ whole genome shotgun (WGS) entry which is preliminary data.</text>
</comment>
<accession>A0ABR6ZGZ3</accession>
<dbReference type="InterPro" id="IPR023346">
    <property type="entry name" value="Lysozyme-like_dom_sf"/>
</dbReference>
<dbReference type="Pfam" id="PF05838">
    <property type="entry name" value="Glyco_hydro_108"/>
    <property type="match status" value="1"/>
</dbReference>
<evidence type="ECO:0000259" key="1">
    <source>
        <dbReference type="Pfam" id="PF05838"/>
    </source>
</evidence>